<evidence type="ECO:0000313" key="2">
    <source>
        <dbReference type="Proteomes" id="UP001143910"/>
    </source>
</evidence>
<dbReference type="EMBL" id="JANJQO010001028">
    <property type="protein sequence ID" value="KAJ2973097.1"/>
    <property type="molecule type" value="Genomic_DNA"/>
</dbReference>
<protein>
    <submittedName>
        <fullName evidence="1">Uncharacterized protein</fullName>
    </submittedName>
</protein>
<evidence type="ECO:0000313" key="1">
    <source>
        <dbReference type="EMBL" id="KAJ2973097.1"/>
    </source>
</evidence>
<name>A0ACC1N2G1_9HYPO</name>
<gene>
    <name evidence="1" type="ORF">NQ176_g6795</name>
</gene>
<reference evidence="1" key="1">
    <citation type="submission" date="2022-08" db="EMBL/GenBank/DDBJ databases">
        <title>Genome Sequence of Lecanicillium fungicola.</title>
        <authorList>
            <person name="Buettner E."/>
        </authorList>
    </citation>
    <scope>NUCLEOTIDE SEQUENCE</scope>
    <source>
        <strain evidence="1">Babe33</strain>
    </source>
</reference>
<proteinExistence type="predicted"/>
<accession>A0ACC1N2G1</accession>
<sequence>MSQIVQRALRPTSTRPHRVVTQQRFKTFERKVDKNNEVYYTIAKRRLVQDPDAAPGSQQFFEMPNLLLDLDAEGIHNVRVFEEKDEELLQSKWRINHKREEIKLKLNDLEGKLIESRHKAQNIIANPSSIWRLTSHDILSAALHGPPTKESSAVVKSSALDSLEGSHFIEALRLENGIPSHATASDVLLLEWMLLRRHNTDSTKTTNNEGPISSSALVEAVKSQSSIVGIRRTLLHALRSRASLKAHFGPSRNRNSVATDVARQVRRSCIAILEPENTQAGQFLSCLALLGSLLEKISKAGIEPDHRLHGLALRVASQSSSLVSLSEWIHRIHATGSWTTSHEIAEDAAACLEGCSKQLSSRSESVTNRQLLLQLLTGLNEHETLSPESLRSMALDYCEKEVNIPAALSSRLSQGYAALLGELGAARTLLKESESSNEIIKNACTSVLKSTPKYSQTLKTQGVKSLSIEECVVLDYHDIEERTE</sequence>
<comment type="caution">
    <text evidence="1">The sequence shown here is derived from an EMBL/GenBank/DDBJ whole genome shotgun (WGS) entry which is preliminary data.</text>
</comment>
<keyword evidence="2" id="KW-1185">Reference proteome</keyword>
<organism evidence="1 2">
    <name type="scientific">Zarea fungicola</name>
    <dbReference type="NCBI Taxonomy" id="93591"/>
    <lineage>
        <taxon>Eukaryota</taxon>
        <taxon>Fungi</taxon>
        <taxon>Dikarya</taxon>
        <taxon>Ascomycota</taxon>
        <taxon>Pezizomycotina</taxon>
        <taxon>Sordariomycetes</taxon>
        <taxon>Hypocreomycetidae</taxon>
        <taxon>Hypocreales</taxon>
        <taxon>Cordycipitaceae</taxon>
        <taxon>Zarea</taxon>
    </lineage>
</organism>
<dbReference type="Proteomes" id="UP001143910">
    <property type="component" value="Unassembled WGS sequence"/>
</dbReference>